<dbReference type="HOGENOM" id="CLU_1022175_0_0_3"/>
<dbReference type="STRING" id="1183438.GKIL_3265"/>
<dbReference type="GO" id="GO:0016757">
    <property type="term" value="F:glycosyltransferase activity"/>
    <property type="evidence" value="ECO:0007669"/>
    <property type="project" value="UniProtKB-KW"/>
</dbReference>
<name>U5QKR3_GLOK1</name>
<dbReference type="EMBL" id="CP003587">
    <property type="protein sequence ID" value="AGY59511.1"/>
    <property type="molecule type" value="Genomic_DNA"/>
</dbReference>
<evidence type="ECO:0000313" key="5">
    <source>
        <dbReference type="EMBL" id="AGY59511.1"/>
    </source>
</evidence>
<organism evidence="5 6">
    <name type="scientific">Gloeobacter kilaueensis (strain ATCC BAA-2537 / CCAP 1431/1 / ULC 316 / JS1)</name>
    <dbReference type="NCBI Taxonomy" id="1183438"/>
    <lineage>
        <taxon>Bacteria</taxon>
        <taxon>Bacillati</taxon>
        <taxon>Cyanobacteriota</taxon>
        <taxon>Cyanophyceae</taxon>
        <taxon>Gloeobacterales</taxon>
        <taxon>Gloeobacteraceae</taxon>
        <taxon>Gloeobacter</taxon>
    </lineage>
</organism>
<evidence type="ECO:0000256" key="2">
    <source>
        <dbReference type="ARBA" id="ARBA00022676"/>
    </source>
</evidence>
<dbReference type="eggNOG" id="COG0463">
    <property type="taxonomic scope" value="Bacteria"/>
</dbReference>
<dbReference type="InterPro" id="IPR050834">
    <property type="entry name" value="Glycosyltransf_2"/>
</dbReference>
<protein>
    <submittedName>
        <fullName evidence="5">Glycosyl transferase family 2</fullName>
    </submittedName>
</protein>
<dbReference type="PANTHER" id="PTHR43685">
    <property type="entry name" value="GLYCOSYLTRANSFERASE"/>
    <property type="match status" value="1"/>
</dbReference>
<dbReference type="SUPFAM" id="SSF53448">
    <property type="entry name" value="Nucleotide-diphospho-sugar transferases"/>
    <property type="match status" value="1"/>
</dbReference>
<dbReference type="AlphaFoldDB" id="U5QKR3"/>
<feature type="domain" description="Glycosyltransferase 2-like" evidence="4">
    <location>
        <begin position="8"/>
        <end position="178"/>
    </location>
</feature>
<proteinExistence type="inferred from homology"/>
<dbReference type="OrthoDB" id="549701at2"/>
<dbReference type="KEGG" id="glj:GKIL_3265"/>
<evidence type="ECO:0000256" key="3">
    <source>
        <dbReference type="ARBA" id="ARBA00022679"/>
    </source>
</evidence>
<dbReference type="Gene3D" id="3.90.550.10">
    <property type="entry name" value="Spore Coat Polysaccharide Biosynthesis Protein SpsA, Chain A"/>
    <property type="match status" value="1"/>
</dbReference>
<keyword evidence="6" id="KW-1185">Reference proteome</keyword>
<dbReference type="Proteomes" id="UP000017396">
    <property type="component" value="Chromosome"/>
</dbReference>
<evidence type="ECO:0000256" key="1">
    <source>
        <dbReference type="ARBA" id="ARBA00006739"/>
    </source>
</evidence>
<evidence type="ECO:0000259" key="4">
    <source>
        <dbReference type="Pfam" id="PF00535"/>
    </source>
</evidence>
<keyword evidence="3 5" id="KW-0808">Transferase</keyword>
<reference evidence="5 6" key="1">
    <citation type="journal article" date="2013" name="PLoS ONE">
        <title>Cultivation and Complete Genome Sequencing of Gloeobacter kilaueensis sp. nov., from a Lava Cave in Kilauea Caldera, Hawai'i.</title>
        <authorList>
            <person name="Saw J.H."/>
            <person name="Schatz M."/>
            <person name="Brown M.V."/>
            <person name="Kunkel D.D."/>
            <person name="Foster J.S."/>
            <person name="Shick H."/>
            <person name="Christensen S."/>
            <person name="Hou S."/>
            <person name="Wan X."/>
            <person name="Donachie S.P."/>
        </authorList>
    </citation>
    <scope>NUCLEOTIDE SEQUENCE [LARGE SCALE GENOMIC DNA]</scope>
    <source>
        <strain evidence="6">JS</strain>
    </source>
</reference>
<dbReference type="PANTHER" id="PTHR43685:SF5">
    <property type="entry name" value="GLYCOSYLTRANSFERASE EPSE-RELATED"/>
    <property type="match status" value="1"/>
</dbReference>
<dbReference type="InterPro" id="IPR001173">
    <property type="entry name" value="Glyco_trans_2-like"/>
</dbReference>
<dbReference type="InterPro" id="IPR029044">
    <property type="entry name" value="Nucleotide-diphossugar_trans"/>
</dbReference>
<dbReference type="RefSeq" id="WP_023174796.1">
    <property type="nucleotide sequence ID" value="NC_022600.1"/>
</dbReference>
<accession>U5QKR3</accession>
<evidence type="ECO:0000313" key="6">
    <source>
        <dbReference type="Proteomes" id="UP000017396"/>
    </source>
</evidence>
<gene>
    <name evidence="5" type="ORF">GKIL_3265</name>
</gene>
<dbReference type="Pfam" id="PF00535">
    <property type="entry name" value="Glycos_transf_2"/>
    <property type="match status" value="1"/>
</dbReference>
<sequence>MASPAVTILLLARNRPDYLVQTLASIAEQRFSDWHLLVSDNSSEPVCAARCEKIVQAFSENFAPEQVRYVYRGGQLTMCEHHHLALQPIATPFVAIHNDDDIWMPHHLEQAMDWLVADSRRGLTTSNAIDIDAAGKPTGSTTHPLEGYEERSRPEWLRLWLSSWFGNFPSFVLRREAVRRLPLIENQHIDTAMALWILLENYEVRVFRRPSYYYRKHDLSITRTGPPLLRDRHRLRLWFARHEFWRMSTACPVFVPLAIKSALALAAGTGQL</sequence>
<keyword evidence="2" id="KW-0328">Glycosyltransferase</keyword>
<comment type="similarity">
    <text evidence="1">Belongs to the glycosyltransferase 2 family.</text>
</comment>